<comment type="subcellular location">
    <subcellularLocation>
        <location evidence="1">Membrane</location>
        <topology evidence="1">Multi-pass membrane protein</topology>
    </subcellularLocation>
</comment>
<name>A0A3E4M233_9FIRM</name>
<dbReference type="AlphaFoldDB" id="A0A3E4M233"/>
<proteinExistence type="predicted"/>
<feature type="transmembrane region" description="Helical" evidence="6">
    <location>
        <begin position="157"/>
        <end position="182"/>
    </location>
</feature>
<dbReference type="GO" id="GO:0015293">
    <property type="term" value="F:symporter activity"/>
    <property type="evidence" value="ECO:0007669"/>
    <property type="project" value="InterPro"/>
</dbReference>
<keyword evidence="5 6" id="KW-0472">Membrane</keyword>
<protein>
    <submittedName>
        <fullName evidence="7">Dicarboxylate/amino acid:cation symporter</fullName>
    </submittedName>
</protein>
<dbReference type="PANTHER" id="PTHR42865">
    <property type="entry name" value="PROTON/GLUTAMATE-ASPARTATE SYMPORTER"/>
    <property type="match status" value="1"/>
</dbReference>
<dbReference type="EMBL" id="QSQQ01000028">
    <property type="protein sequence ID" value="RGK43706.1"/>
    <property type="molecule type" value="Genomic_DNA"/>
</dbReference>
<evidence type="ECO:0000313" key="7">
    <source>
        <dbReference type="EMBL" id="RGK43706.1"/>
    </source>
</evidence>
<feature type="transmembrane region" description="Helical" evidence="6">
    <location>
        <begin position="12"/>
        <end position="34"/>
    </location>
</feature>
<feature type="transmembrane region" description="Helical" evidence="6">
    <location>
        <begin position="234"/>
        <end position="255"/>
    </location>
</feature>
<reference evidence="7 8" key="1">
    <citation type="submission" date="2018-08" db="EMBL/GenBank/DDBJ databases">
        <title>A genome reference for cultivated species of the human gut microbiota.</title>
        <authorList>
            <person name="Zou Y."/>
            <person name="Xue W."/>
            <person name="Luo G."/>
        </authorList>
    </citation>
    <scope>NUCLEOTIDE SEQUENCE [LARGE SCALE GENOMIC DNA]</scope>
    <source>
        <strain evidence="7 8">TF11-11</strain>
    </source>
</reference>
<evidence type="ECO:0000256" key="4">
    <source>
        <dbReference type="ARBA" id="ARBA00022989"/>
    </source>
</evidence>
<dbReference type="SUPFAM" id="SSF118215">
    <property type="entry name" value="Proton glutamate symport protein"/>
    <property type="match status" value="1"/>
</dbReference>
<evidence type="ECO:0000313" key="8">
    <source>
        <dbReference type="Proteomes" id="UP000261208"/>
    </source>
</evidence>
<gene>
    <name evidence="7" type="ORF">DXD10_15480</name>
</gene>
<dbReference type="GO" id="GO:0005886">
    <property type="term" value="C:plasma membrane"/>
    <property type="evidence" value="ECO:0007669"/>
    <property type="project" value="TreeGrafter"/>
</dbReference>
<evidence type="ECO:0000256" key="1">
    <source>
        <dbReference type="ARBA" id="ARBA00004141"/>
    </source>
</evidence>
<dbReference type="PRINTS" id="PR00173">
    <property type="entry name" value="EDTRNSPORT"/>
</dbReference>
<sequence length="396" mass="41874">MKKIFSSLPVKLLIGIVIGIIFGQIFPENVMSVVVPLKNILGQVINFVVPLIVIGFIAPSITKLGNNASRMLGVALVVAYTSSVLAALLSMGAGYAIIPNLPVVSEIEGLKELPEDVFGLTIPQIMNVMSALAFSILIGLAAIWTKAKTIITILDEFQNIVLAIVSKIIIPILPVFIAFTFTCLSYDGTITKQLPVFVSAVVIVMIGHYIWLTVLYAAAGVYSGKNPIEVVKHYGPAYITAVGTMSSAATLAVALRCARKSKVLREDMVDFGVPLFANIHLCGSVLTEVFFCMIVSKVLYGTLPDIQTLVLFCVLLAIFAIGAPGVPGGTVMASLGLITGVLGFGDDGTALMLAIFALQDSFGTACNVTGDGALTLFLTGYAEKHGIEKQSISVEL</sequence>
<keyword evidence="4 6" id="KW-1133">Transmembrane helix</keyword>
<evidence type="ECO:0000256" key="3">
    <source>
        <dbReference type="ARBA" id="ARBA00022692"/>
    </source>
</evidence>
<feature type="transmembrane region" description="Helical" evidence="6">
    <location>
        <begin position="308"/>
        <end position="326"/>
    </location>
</feature>
<evidence type="ECO:0000256" key="6">
    <source>
        <dbReference type="SAM" id="Phobius"/>
    </source>
</evidence>
<feature type="transmembrane region" description="Helical" evidence="6">
    <location>
        <begin position="118"/>
        <end position="145"/>
    </location>
</feature>
<feature type="transmembrane region" description="Helical" evidence="6">
    <location>
        <begin position="71"/>
        <end position="98"/>
    </location>
</feature>
<keyword evidence="2" id="KW-0813">Transport</keyword>
<dbReference type="PANTHER" id="PTHR42865:SF10">
    <property type="entry name" value="SODIUM:DICARBOXYLATE SYMPORTER FAMILY PROTEIN"/>
    <property type="match status" value="1"/>
</dbReference>
<feature type="transmembrane region" description="Helical" evidence="6">
    <location>
        <begin position="275"/>
        <end position="296"/>
    </location>
</feature>
<evidence type="ECO:0000256" key="2">
    <source>
        <dbReference type="ARBA" id="ARBA00022448"/>
    </source>
</evidence>
<feature type="transmembrane region" description="Helical" evidence="6">
    <location>
        <begin position="332"/>
        <end position="358"/>
    </location>
</feature>
<feature type="transmembrane region" description="Helical" evidence="6">
    <location>
        <begin position="40"/>
        <end position="59"/>
    </location>
</feature>
<dbReference type="RefSeq" id="WP_117650558.1">
    <property type="nucleotide sequence ID" value="NZ_QSQQ01000028.1"/>
</dbReference>
<keyword evidence="3 6" id="KW-0812">Transmembrane</keyword>
<dbReference type="InterPro" id="IPR001991">
    <property type="entry name" value="Na-dicarboxylate_symporter"/>
</dbReference>
<evidence type="ECO:0000256" key="5">
    <source>
        <dbReference type="ARBA" id="ARBA00023136"/>
    </source>
</evidence>
<accession>A0A3E4M233</accession>
<organism evidence="7 8">
    <name type="scientific">Dorea formicigenerans</name>
    <dbReference type="NCBI Taxonomy" id="39486"/>
    <lineage>
        <taxon>Bacteria</taxon>
        <taxon>Bacillati</taxon>
        <taxon>Bacillota</taxon>
        <taxon>Clostridia</taxon>
        <taxon>Lachnospirales</taxon>
        <taxon>Lachnospiraceae</taxon>
        <taxon>Dorea</taxon>
    </lineage>
</organism>
<dbReference type="InterPro" id="IPR036458">
    <property type="entry name" value="Na:dicarbo_symporter_sf"/>
</dbReference>
<dbReference type="Gene3D" id="1.10.3860.10">
    <property type="entry name" value="Sodium:dicarboxylate symporter"/>
    <property type="match status" value="1"/>
</dbReference>
<dbReference type="Proteomes" id="UP000261208">
    <property type="component" value="Unassembled WGS sequence"/>
</dbReference>
<comment type="caution">
    <text evidence="7">The sequence shown here is derived from an EMBL/GenBank/DDBJ whole genome shotgun (WGS) entry which is preliminary data.</text>
</comment>
<feature type="transmembrane region" description="Helical" evidence="6">
    <location>
        <begin position="194"/>
        <end position="222"/>
    </location>
</feature>
<dbReference type="Pfam" id="PF00375">
    <property type="entry name" value="SDF"/>
    <property type="match status" value="1"/>
</dbReference>